<sequence length="505" mass="54771">MPTVLLVIFSAFLFIMPPDISWAAPLKTYVSEFSVAGTANKEELKATLQGLLASRLNSSQIKLVESPDKAELHLAGSYALFGKMFSIDVLIKNTLSGAISKVFEQGESQDDLIPAFGRLAQKVDQELAKTLTVAASPITVSSPAPAPAATPIAAPVAAYKVETAPAAPENSYLVKTANPGNPPGSWTSDQLSGVFRSLALGRTLPSGEREIFVAGEQTIRYLRKGTELIQVAELAMPVSAKILALDTADLDRDGTPELYVTIVDRKTVSSRVYQPSGTGLELIADNQPWLYRGAGTDFSNRTIFVQGLNSSGEYSNGVAELAKSGRQFETSKSRILPRPGHIFNSTRFNDATGAEKLVVIDGEGYLHVYAADNSELWKSSDKYGGSETFFNYETVAQLRAKGDRYSWNFLEQRITVLPGGNLIVPRNDAGTFSIGNNRSYNKHSLYGLQWSGSMLKEKWHTRLTPSYLADYAYDAATHEVVLLEVVQQAGLLGTGKTVVSINKLD</sequence>
<dbReference type="Proteomes" id="UP000784128">
    <property type="component" value="Unassembled WGS sequence"/>
</dbReference>
<reference evidence="1 2" key="1">
    <citation type="submission" date="2021-05" db="EMBL/GenBank/DDBJ databases">
        <title>The draft genome of Geobacter chapellei DSM 13688.</title>
        <authorList>
            <person name="Xu Z."/>
            <person name="Masuda Y."/>
            <person name="Itoh H."/>
            <person name="Senoo K."/>
        </authorList>
    </citation>
    <scope>NUCLEOTIDE SEQUENCE [LARGE SCALE GENOMIC DNA]</scope>
    <source>
        <strain evidence="1 2">DSM 13688</strain>
    </source>
</reference>
<name>A0ABS5U4I8_9BACT</name>
<accession>A0ABS5U4I8</accession>
<protein>
    <submittedName>
        <fullName evidence="1">VCBS repeat-containing protein</fullName>
    </submittedName>
</protein>
<keyword evidence="2" id="KW-1185">Reference proteome</keyword>
<organism evidence="1 2">
    <name type="scientific">Pelotalea chapellei</name>
    <dbReference type="NCBI Taxonomy" id="44671"/>
    <lineage>
        <taxon>Bacteria</taxon>
        <taxon>Pseudomonadati</taxon>
        <taxon>Thermodesulfobacteriota</taxon>
        <taxon>Desulfuromonadia</taxon>
        <taxon>Geobacterales</taxon>
        <taxon>Geobacteraceae</taxon>
        <taxon>Pelotalea</taxon>
    </lineage>
</organism>
<evidence type="ECO:0000313" key="1">
    <source>
        <dbReference type="EMBL" id="MBT1070570.1"/>
    </source>
</evidence>
<comment type="caution">
    <text evidence="1">The sequence shown here is derived from an EMBL/GenBank/DDBJ whole genome shotgun (WGS) entry which is preliminary data.</text>
</comment>
<dbReference type="EMBL" id="JAHDYS010000002">
    <property type="protein sequence ID" value="MBT1070570.1"/>
    <property type="molecule type" value="Genomic_DNA"/>
</dbReference>
<evidence type="ECO:0000313" key="2">
    <source>
        <dbReference type="Proteomes" id="UP000784128"/>
    </source>
</evidence>
<proteinExistence type="predicted"/>
<gene>
    <name evidence="1" type="ORF">KJB30_02115</name>
</gene>
<dbReference type="RefSeq" id="WP_214296290.1">
    <property type="nucleotide sequence ID" value="NZ_JAHDYS010000002.1"/>
</dbReference>